<name>A0A914XEU8_9BILA</name>
<evidence type="ECO:0000256" key="3">
    <source>
        <dbReference type="ARBA" id="ARBA00022989"/>
    </source>
</evidence>
<evidence type="ECO:0000256" key="7">
    <source>
        <dbReference type="SAM" id="SignalP"/>
    </source>
</evidence>
<feature type="region of interest" description="Disordered" evidence="5">
    <location>
        <begin position="142"/>
        <end position="167"/>
    </location>
</feature>
<dbReference type="InterPro" id="IPR026910">
    <property type="entry name" value="Shisa"/>
</dbReference>
<dbReference type="GO" id="GO:0016020">
    <property type="term" value="C:membrane"/>
    <property type="evidence" value="ECO:0007669"/>
    <property type="project" value="UniProtKB-SubCell"/>
</dbReference>
<evidence type="ECO:0000313" key="8">
    <source>
        <dbReference type="Proteomes" id="UP000887566"/>
    </source>
</evidence>
<dbReference type="AlphaFoldDB" id="A0A914XEU8"/>
<feature type="chain" id="PRO_5037893604" evidence="7">
    <location>
        <begin position="25"/>
        <end position="177"/>
    </location>
</feature>
<keyword evidence="7" id="KW-0732">Signal</keyword>
<protein>
    <submittedName>
        <fullName evidence="9">Uncharacterized protein</fullName>
    </submittedName>
</protein>
<keyword evidence="3 6" id="KW-1133">Transmembrane helix</keyword>
<feature type="signal peptide" evidence="7">
    <location>
        <begin position="1"/>
        <end position="24"/>
    </location>
</feature>
<keyword evidence="8" id="KW-1185">Reference proteome</keyword>
<accession>A0A914XEU8</accession>
<reference evidence="9" key="1">
    <citation type="submission" date="2022-11" db="UniProtKB">
        <authorList>
            <consortium name="WormBaseParasite"/>
        </authorList>
    </citation>
    <scope>IDENTIFICATION</scope>
</reference>
<dbReference type="WBParaSite" id="PSAMB.scaffold777size41454.g8648.t1">
    <property type="protein sequence ID" value="PSAMB.scaffold777size41454.g8648.t1"/>
    <property type="gene ID" value="PSAMB.scaffold777size41454.g8648"/>
</dbReference>
<evidence type="ECO:0000256" key="1">
    <source>
        <dbReference type="ARBA" id="ARBA00004370"/>
    </source>
</evidence>
<proteinExistence type="predicted"/>
<feature type="transmembrane region" description="Helical" evidence="6">
    <location>
        <begin position="73"/>
        <end position="100"/>
    </location>
</feature>
<dbReference type="PANTHER" id="PTHR31395:SF23">
    <property type="entry name" value="GEO05642P1"/>
    <property type="match status" value="1"/>
</dbReference>
<organism evidence="8 9">
    <name type="scientific">Plectus sambesii</name>
    <dbReference type="NCBI Taxonomy" id="2011161"/>
    <lineage>
        <taxon>Eukaryota</taxon>
        <taxon>Metazoa</taxon>
        <taxon>Ecdysozoa</taxon>
        <taxon>Nematoda</taxon>
        <taxon>Chromadorea</taxon>
        <taxon>Plectida</taxon>
        <taxon>Plectina</taxon>
        <taxon>Plectoidea</taxon>
        <taxon>Plectidae</taxon>
        <taxon>Plectus</taxon>
    </lineage>
</organism>
<evidence type="ECO:0000256" key="4">
    <source>
        <dbReference type="ARBA" id="ARBA00023136"/>
    </source>
</evidence>
<dbReference type="PANTHER" id="PTHR31395">
    <property type="entry name" value="SHISA"/>
    <property type="match status" value="1"/>
</dbReference>
<evidence type="ECO:0000256" key="2">
    <source>
        <dbReference type="ARBA" id="ARBA00022692"/>
    </source>
</evidence>
<evidence type="ECO:0000256" key="6">
    <source>
        <dbReference type="SAM" id="Phobius"/>
    </source>
</evidence>
<evidence type="ECO:0000256" key="5">
    <source>
        <dbReference type="SAM" id="MobiDB-lite"/>
    </source>
</evidence>
<keyword evidence="2 6" id="KW-0812">Transmembrane</keyword>
<sequence>MAQQLKLECIIFLLFAIGFGTTHARRGGSEIITCYKTEEACTESCSDGFQCKYDEKCDGPANLNTACKLSDKLTYIIVGVALVVILCVSIIACCCCCKCCPLKQAMKKNKKSRKNQVMHHQGQMVTTTGVYNPAVVRPPTQQSYYNPAGGRPPTQQLYNNPAGGRPNTQQLYYTTGM</sequence>
<comment type="subcellular location">
    <subcellularLocation>
        <location evidence="1">Membrane</location>
    </subcellularLocation>
</comment>
<keyword evidence="4 6" id="KW-0472">Membrane</keyword>
<dbReference type="Proteomes" id="UP000887566">
    <property type="component" value="Unplaced"/>
</dbReference>
<evidence type="ECO:0000313" key="9">
    <source>
        <dbReference type="WBParaSite" id="PSAMB.scaffold777size41454.g8648.t1"/>
    </source>
</evidence>